<keyword evidence="5" id="KW-0813">Transport</keyword>
<feature type="transmembrane region" description="Helical" evidence="5">
    <location>
        <begin position="116"/>
        <end position="138"/>
    </location>
</feature>
<evidence type="ECO:0000256" key="4">
    <source>
        <dbReference type="ARBA" id="ARBA00023136"/>
    </source>
</evidence>
<reference evidence="7 8" key="1">
    <citation type="journal article" date="2013" name="Genome Biol. Evol.">
        <title>Genome evolution and phylogenomic analysis of candidatus kinetoplastibacterium, the betaproteobacterial endosymbionts of strigomonas and angomonas.</title>
        <authorList>
            <person name="Alves J.M."/>
            <person name="Serrano M.G."/>
            <person name="Maia da Silva F."/>
            <person name="Voegtly L.J."/>
            <person name="Matveyev A.V."/>
            <person name="Teixeira M.M."/>
            <person name="Camargo E.P."/>
            <person name="Buck G.A."/>
        </authorList>
    </citation>
    <scope>NUCLEOTIDE SEQUENCE [LARGE SCALE GENOMIC DNA]</scope>
    <source>
        <strain evidence="7 8">TCC079E</strain>
    </source>
</reference>
<dbReference type="EMBL" id="CP003803">
    <property type="protein sequence ID" value="AGF46588.1"/>
    <property type="molecule type" value="Genomic_DNA"/>
</dbReference>
<dbReference type="GO" id="GO:0043190">
    <property type="term" value="C:ATP-binding cassette (ABC) transporter complex"/>
    <property type="evidence" value="ECO:0007669"/>
    <property type="project" value="InterPro"/>
</dbReference>
<evidence type="ECO:0000256" key="1">
    <source>
        <dbReference type="ARBA" id="ARBA00004141"/>
    </source>
</evidence>
<dbReference type="InterPro" id="IPR013525">
    <property type="entry name" value="ABC2_TM"/>
</dbReference>
<dbReference type="AlphaFoldDB" id="M1L1D0"/>
<dbReference type="InterPro" id="IPR047817">
    <property type="entry name" value="ABC2_TM_bact-type"/>
</dbReference>
<keyword evidence="8" id="KW-1185">Reference proteome</keyword>
<evidence type="ECO:0000256" key="5">
    <source>
        <dbReference type="RuleBase" id="RU361157"/>
    </source>
</evidence>
<evidence type="ECO:0000313" key="7">
    <source>
        <dbReference type="EMBL" id="AGF46588.1"/>
    </source>
</evidence>
<evidence type="ECO:0000256" key="2">
    <source>
        <dbReference type="ARBA" id="ARBA00022692"/>
    </source>
</evidence>
<feature type="transmembrane region" description="Helical" evidence="5">
    <location>
        <begin position="237"/>
        <end position="258"/>
    </location>
</feature>
<dbReference type="InterPro" id="IPR052522">
    <property type="entry name" value="ABC-2_transport_permease"/>
</dbReference>
<evidence type="ECO:0000256" key="3">
    <source>
        <dbReference type="ARBA" id="ARBA00022989"/>
    </source>
</evidence>
<dbReference type="PROSITE" id="PS51012">
    <property type="entry name" value="ABC_TM2"/>
    <property type="match status" value="1"/>
</dbReference>
<feature type="domain" description="ABC transmembrane type-2" evidence="6">
    <location>
        <begin position="33"/>
        <end position="261"/>
    </location>
</feature>
<feature type="transmembrane region" description="Helical" evidence="5">
    <location>
        <begin position="182"/>
        <end position="201"/>
    </location>
</feature>
<dbReference type="GO" id="GO:0140359">
    <property type="term" value="F:ABC-type transporter activity"/>
    <property type="evidence" value="ECO:0007669"/>
    <property type="project" value="InterPro"/>
</dbReference>
<name>M1L1D0_9PROT</name>
<evidence type="ECO:0000313" key="8">
    <source>
        <dbReference type="Proteomes" id="UP000011547"/>
    </source>
</evidence>
<proteinExistence type="inferred from homology"/>
<keyword evidence="3 5" id="KW-1133">Transmembrane helix</keyword>
<dbReference type="Pfam" id="PF01061">
    <property type="entry name" value="ABC2_membrane"/>
    <property type="match status" value="1"/>
</dbReference>
<feature type="transmembrane region" description="Helical" evidence="5">
    <location>
        <begin position="150"/>
        <end position="170"/>
    </location>
</feature>
<sequence>MKEDYVINVTKILEQQRSGFLTLMFKEQLRFCKVFFQTITAPVITAILYLLVFAQVMSDRKSYYDIPYMHFLIPGLMMMSMLQNSFSNPSSSIVQSRMTGNIIFILVAPISHKEIFFAYISAAITRGLTVSFFVWLISFFMFPLIPLKPLWVLIFSLIACGIMGSLGIIAGLCSEKFDQLSVFQNFLIVPSTFLSGVFYSIHTLPQFWQNISFYNPIFYVIDGFRFGFFAQSDVSPWQSLIVTSSILIILSTFTLHLLKTGYKIKN</sequence>
<dbReference type="KEGG" id="kde:CDSE_0233"/>
<feature type="transmembrane region" description="Helical" evidence="5">
    <location>
        <begin position="66"/>
        <end position="82"/>
    </location>
</feature>
<gene>
    <name evidence="7" type="ORF">CDSE_0233</name>
</gene>
<dbReference type="eggNOG" id="COG0842">
    <property type="taxonomic scope" value="Bacteria"/>
</dbReference>
<dbReference type="PRINTS" id="PR00164">
    <property type="entry name" value="ABC2TRNSPORT"/>
</dbReference>
<dbReference type="PANTHER" id="PTHR43332">
    <property type="entry name" value="INNER MEMBRANE TRANSPORT PERMEASE YADH-RELATED"/>
    <property type="match status" value="1"/>
</dbReference>
<dbReference type="PIRSF" id="PIRSF006648">
    <property type="entry name" value="DrrB"/>
    <property type="match status" value="1"/>
</dbReference>
<evidence type="ECO:0000259" key="6">
    <source>
        <dbReference type="PROSITE" id="PS51012"/>
    </source>
</evidence>
<dbReference type="STRING" id="1208919.CDSE_0233"/>
<dbReference type="PATRIC" id="fig|1208919.3.peg.26"/>
<keyword evidence="2 5" id="KW-0812">Transmembrane</keyword>
<dbReference type="PANTHER" id="PTHR43332:SF1">
    <property type="entry name" value="TRANSPORT PERMEASE PROTEIN"/>
    <property type="match status" value="1"/>
</dbReference>
<comment type="subcellular location">
    <subcellularLocation>
        <location evidence="5">Cell inner membrane</location>
        <topology evidence="5">Multi-pass membrane protein</topology>
    </subcellularLocation>
    <subcellularLocation>
        <location evidence="1">Membrane</location>
        <topology evidence="1">Multi-pass membrane protein</topology>
    </subcellularLocation>
</comment>
<protein>
    <recommendedName>
        <fullName evidence="5">Transport permease protein</fullName>
    </recommendedName>
</protein>
<organism evidence="7 8">
    <name type="scientific">Candidatus Kinetoplastidibacterium desouzai TCC079E</name>
    <dbReference type="NCBI Taxonomy" id="1208919"/>
    <lineage>
        <taxon>Bacteria</taxon>
        <taxon>Pseudomonadati</taxon>
        <taxon>Pseudomonadota</taxon>
        <taxon>Betaproteobacteria</taxon>
        <taxon>Candidatus Kinetoplastidibacterium</taxon>
    </lineage>
</organism>
<feature type="transmembrane region" description="Helical" evidence="5">
    <location>
        <begin position="34"/>
        <end position="54"/>
    </location>
</feature>
<keyword evidence="5" id="KW-1003">Cell membrane</keyword>
<comment type="similarity">
    <text evidence="5">Belongs to the ABC-2 integral membrane protein family.</text>
</comment>
<dbReference type="InterPro" id="IPR000412">
    <property type="entry name" value="ABC_2_transport"/>
</dbReference>
<keyword evidence="4 5" id="KW-0472">Membrane</keyword>
<dbReference type="HOGENOM" id="CLU_039483_3_0_4"/>
<dbReference type="Proteomes" id="UP000011547">
    <property type="component" value="Chromosome"/>
</dbReference>
<accession>M1L1D0</accession>